<comment type="caution">
    <text evidence="1">The sequence shown here is derived from an EMBL/GenBank/DDBJ whole genome shotgun (WGS) entry which is preliminary data.</text>
</comment>
<dbReference type="EMBL" id="CAJVPP010005384">
    <property type="protein sequence ID" value="CAG8664143.1"/>
    <property type="molecule type" value="Genomic_DNA"/>
</dbReference>
<keyword evidence="2" id="KW-1185">Reference proteome</keyword>
<dbReference type="AlphaFoldDB" id="A0A9N9E8Q8"/>
<evidence type="ECO:0000313" key="2">
    <source>
        <dbReference type="Proteomes" id="UP000789375"/>
    </source>
</evidence>
<accession>A0A9N9E8Q8</accession>
<dbReference type="Gene3D" id="3.80.10.10">
    <property type="entry name" value="Ribonuclease Inhibitor"/>
    <property type="match status" value="1"/>
</dbReference>
<sequence>MPFSKIFSGDLPELTFYVIKYLRNDLKSLYSCILVNRFLCRMTIPILWEKPFALKCLNGKRFDFLEVYFSFFSELDRNQLIKFGVKFKRISTPLFIYPSFIKSLDTYRMELHAINWANNLDADITSSPSTIKVEPDDITFLDIGKEVEIGYNDIRLKKFVDMICSLLLKSFIINNASLKDFNLKITTSHGLFLPKFFQLIFNNTTFVSNVEKFSIGFIANPNVSKFSQLESLLTSLPSSLPFVKHFHISYLSRSKVLKNETKSRTHILSLKISLDACNFYNNHLTSIEFNRCNFHNVYSFDGLNDFTQLRSLCFINCKQIKPQFFQPLLDTPTSLKLKSLKLHGPPTGFDLLFKKVGSYLEHLELFIIGSSGGVYESIIINCDQIKFLCLANLYHDDNSQLYGMITRNNERLKYLTISSFMSMKMNSKLLHGLGSVLPKSLKYLDLDIVTDQKSLSSFLVDYRHVGLKTFLFRNRKNEGIDITFNILKNFVIDNEIRNFSYHINKYFNSDSIIHRNLLQFVKEMPPFVKMQRYHDLVVRISDFNYD</sequence>
<dbReference type="InterPro" id="IPR032675">
    <property type="entry name" value="LRR_dom_sf"/>
</dbReference>
<evidence type="ECO:0000313" key="1">
    <source>
        <dbReference type="EMBL" id="CAG8664143.1"/>
    </source>
</evidence>
<dbReference type="Proteomes" id="UP000789375">
    <property type="component" value="Unassembled WGS sequence"/>
</dbReference>
<name>A0A9N9E8Q8_FUNMO</name>
<reference evidence="1" key="1">
    <citation type="submission" date="2021-06" db="EMBL/GenBank/DDBJ databases">
        <authorList>
            <person name="Kallberg Y."/>
            <person name="Tangrot J."/>
            <person name="Rosling A."/>
        </authorList>
    </citation>
    <scope>NUCLEOTIDE SEQUENCE</scope>
    <source>
        <strain evidence="1">87-6 pot B 2015</strain>
    </source>
</reference>
<protein>
    <submittedName>
        <fullName evidence="1">11643_t:CDS:1</fullName>
    </submittedName>
</protein>
<organism evidence="1 2">
    <name type="scientific">Funneliformis mosseae</name>
    <name type="common">Endomycorrhizal fungus</name>
    <name type="synonym">Glomus mosseae</name>
    <dbReference type="NCBI Taxonomy" id="27381"/>
    <lineage>
        <taxon>Eukaryota</taxon>
        <taxon>Fungi</taxon>
        <taxon>Fungi incertae sedis</taxon>
        <taxon>Mucoromycota</taxon>
        <taxon>Glomeromycotina</taxon>
        <taxon>Glomeromycetes</taxon>
        <taxon>Glomerales</taxon>
        <taxon>Glomeraceae</taxon>
        <taxon>Funneliformis</taxon>
    </lineage>
</organism>
<proteinExistence type="predicted"/>
<gene>
    <name evidence="1" type="ORF">FMOSSE_LOCUS12084</name>
</gene>